<dbReference type="PANTHER" id="PTHR40763">
    <property type="entry name" value="MEMBRANE PROTEIN-RELATED"/>
    <property type="match status" value="1"/>
</dbReference>
<name>A0A0K0X2E1_MYCGD</name>
<evidence type="ECO:0000313" key="4">
    <source>
        <dbReference type="Proteomes" id="UP000062255"/>
    </source>
</evidence>
<feature type="domain" description="DUF1707" evidence="2">
    <location>
        <begin position="2"/>
        <end position="54"/>
    </location>
</feature>
<dbReference type="PATRIC" id="fig|134601.6.peg.1364"/>
<evidence type="ECO:0000256" key="1">
    <source>
        <dbReference type="SAM" id="Phobius"/>
    </source>
</evidence>
<keyword evidence="1" id="KW-0472">Membrane</keyword>
<evidence type="ECO:0000259" key="2">
    <source>
        <dbReference type="Pfam" id="PF08044"/>
    </source>
</evidence>
<sequence>MTRAKDSDRNDTCKVLDSAMAEGQLSMAEHRDRVSAAMKAATLGELAALVADLQNDAAPVRLPTLKPPRGPRPSGSPGWGFRVASAVVLVLLGIGIGWGVYGNSPSPLHLASDPGAQPDGIPAEVLAAPRQLQSLNGFKGLFEQMHKKFGNTMGYELDIHSDIAFLDRPDPSDNRREMSYQYRGGWGDPTGSPTAVDSDARLVDLSKFDFEKTLAVARGAPDTVGVKRADVKEIWLRISPSEDPATPELVNVEIFVTSEFGSGRVELYPDGTTKAIWPADR</sequence>
<dbReference type="RefSeq" id="WP_049744003.1">
    <property type="nucleotide sequence ID" value="NZ_CP012150.1"/>
</dbReference>
<reference evidence="3 4" key="1">
    <citation type="submission" date="2015-07" db="EMBL/GenBank/DDBJ databases">
        <title>Complete genome sequence of Mycobacterium goodii X7B, a facultative thermophilic biodesulfurizing bacterium.</title>
        <authorList>
            <person name="Yu B."/>
            <person name="Li F."/>
            <person name="Xu P."/>
        </authorList>
    </citation>
    <scope>NUCLEOTIDE SEQUENCE [LARGE SCALE GENOMIC DNA]</scope>
    <source>
        <strain evidence="3 4">X7B</strain>
    </source>
</reference>
<accession>A0A0K0X2E1</accession>
<dbReference type="AlphaFoldDB" id="A0A0K0X2E1"/>
<dbReference type="OrthoDB" id="4753163at2"/>
<dbReference type="STRING" id="134601.AFA91_06560"/>
<protein>
    <submittedName>
        <fullName evidence="3">Membrane protein</fullName>
    </submittedName>
</protein>
<keyword evidence="1" id="KW-0812">Transmembrane</keyword>
<organism evidence="3 4">
    <name type="scientific">Mycolicibacterium goodii</name>
    <name type="common">Mycobacterium goodii</name>
    <dbReference type="NCBI Taxonomy" id="134601"/>
    <lineage>
        <taxon>Bacteria</taxon>
        <taxon>Bacillati</taxon>
        <taxon>Actinomycetota</taxon>
        <taxon>Actinomycetes</taxon>
        <taxon>Mycobacteriales</taxon>
        <taxon>Mycobacteriaceae</taxon>
        <taxon>Mycolicibacterium</taxon>
    </lineage>
</organism>
<dbReference type="Pfam" id="PF08044">
    <property type="entry name" value="DUF1707"/>
    <property type="match status" value="1"/>
</dbReference>
<proteinExistence type="predicted"/>
<dbReference type="EMBL" id="CP012150">
    <property type="protein sequence ID" value="AKS31589.1"/>
    <property type="molecule type" value="Genomic_DNA"/>
</dbReference>
<feature type="transmembrane region" description="Helical" evidence="1">
    <location>
        <begin position="79"/>
        <end position="101"/>
    </location>
</feature>
<keyword evidence="1" id="KW-1133">Transmembrane helix</keyword>
<dbReference type="KEGG" id="mgo:AFA91_06560"/>
<gene>
    <name evidence="3" type="ORF">AFA91_06560</name>
</gene>
<dbReference type="InterPro" id="IPR012551">
    <property type="entry name" value="DUF1707_SHOCT-like"/>
</dbReference>
<evidence type="ECO:0000313" key="3">
    <source>
        <dbReference type="EMBL" id="AKS31589.1"/>
    </source>
</evidence>
<dbReference type="PANTHER" id="PTHR40763:SF4">
    <property type="entry name" value="DUF1707 DOMAIN-CONTAINING PROTEIN"/>
    <property type="match status" value="1"/>
</dbReference>
<dbReference type="Proteomes" id="UP000062255">
    <property type="component" value="Chromosome"/>
</dbReference>